<accession>A0A9X4NEF1</accession>
<organism evidence="2 3">
    <name type="scientific">Lactococcus lactis</name>
    <dbReference type="NCBI Taxonomy" id="1358"/>
    <lineage>
        <taxon>Bacteria</taxon>
        <taxon>Bacillati</taxon>
        <taxon>Bacillota</taxon>
        <taxon>Bacilli</taxon>
        <taxon>Lactobacillales</taxon>
        <taxon>Streptococcaceae</taxon>
        <taxon>Lactococcus</taxon>
    </lineage>
</organism>
<reference evidence="2" key="2">
    <citation type="journal article" date="2023" name="Food Microbiol.">
        <title>Evaluation of the fermentation potential of lactic acid bacteria isolated from herbs, fruits and vegetables as starter cultures in nut-based milk alternatives.</title>
        <authorList>
            <person name="Huang W."/>
            <person name="Dong A."/>
            <person name="Pham H.T."/>
            <person name="Zhou C."/>
            <person name="Huo Z."/>
            <person name="Watjen A.P."/>
            <person name="Prakash S."/>
            <person name="Bang-Berthelsen C.H."/>
            <person name="Turner M.S."/>
        </authorList>
    </citation>
    <scope>NUCLEOTIDE SEQUENCE</scope>
    <source>
        <strain evidence="2">581</strain>
    </source>
</reference>
<dbReference type="RefSeq" id="WP_278216477.1">
    <property type="nucleotide sequence ID" value="NZ_JAOWLP010000014.1"/>
</dbReference>
<evidence type="ECO:0000313" key="3">
    <source>
        <dbReference type="Proteomes" id="UP001152656"/>
    </source>
</evidence>
<dbReference type="AlphaFoldDB" id="A0A9X4NEF1"/>
<name>A0A9X4NEF1_9LACT</name>
<evidence type="ECO:0000256" key="1">
    <source>
        <dbReference type="SAM" id="Coils"/>
    </source>
</evidence>
<gene>
    <name evidence="2" type="ORF">OGZ39_11550</name>
</gene>
<feature type="coiled-coil region" evidence="1">
    <location>
        <begin position="16"/>
        <end position="43"/>
    </location>
</feature>
<dbReference type="Proteomes" id="UP001152656">
    <property type="component" value="Unassembled WGS sequence"/>
</dbReference>
<protein>
    <submittedName>
        <fullName evidence="2">DNA repair protein</fullName>
    </submittedName>
</protein>
<reference evidence="2" key="1">
    <citation type="submission" date="2022-10" db="EMBL/GenBank/DDBJ databases">
        <authorList>
            <person name="Turner M.S."/>
            <person name="Huang W."/>
        </authorList>
    </citation>
    <scope>NUCLEOTIDE SEQUENCE</scope>
    <source>
        <strain evidence="2">581</strain>
    </source>
</reference>
<keyword evidence="1" id="KW-0175">Coiled coil</keyword>
<comment type="caution">
    <text evidence="2">The sequence shown here is derived from an EMBL/GenBank/DDBJ whole genome shotgun (WGS) entry which is preliminary data.</text>
</comment>
<sequence length="85" mass="9906">MDKLVNIKKLRRSDLIEICISQAEEIEYLNEKLEEKNIILEESGSIAMAALRLNNIFEDAQKAADQYVESVKYQTDKKVSSEKRW</sequence>
<evidence type="ECO:0000313" key="2">
    <source>
        <dbReference type="EMBL" id="MDG4982277.1"/>
    </source>
</evidence>
<dbReference type="EMBL" id="JAOWLP010000014">
    <property type="protein sequence ID" value="MDG4982277.1"/>
    <property type="molecule type" value="Genomic_DNA"/>
</dbReference>
<proteinExistence type="predicted"/>